<feature type="compositionally biased region" description="Basic and acidic residues" evidence="1">
    <location>
        <begin position="214"/>
        <end position="236"/>
    </location>
</feature>
<protein>
    <submittedName>
        <fullName evidence="2">Uncharacterized protein</fullName>
    </submittedName>
</protein>
<name>A0A0D7A4U1_9AGAR</name>
<dbReference type="EMBL" id="KN882064">
    <property type="protein sequence ID" value="KIY44921.1"/>
    <property type="molecule type" value="Genomic_DNA"/>
</dbReference>
<feature type="compositionally biased region" description="Basic and acidic residues" evidence="1">
    <location>
        <begin position="276"/>
        <end position="294"/>
    </location>
</feature>
<feature type="region of interest" description="Disordered" evidence="1">
    <location>
        <begin position="79"/>
        <end position="171"/>
    </location>
</feature>
<gene>
    <name evidence="2" type="ORF">FISHEDRAFT_77142</name>
</gene>
<evidence type="ECO:0000313" key="2">
    <source>
        <dbReference type="EMBL" id="KIY44921.1"/>
    </source>
</evidence>
<feature type="compositionally biased region" description="Low complexity" evidence="1">
    <location>
        <begin position="83"/>
        <end position="93"/>
    </location>
</feature>
<evidence type="ECO:0000313" key="3">
    <source>
        <dbReference type="Proteomes" id="UP000054144"/>
    </source>
</evidence>
<feature type="region of interest" description="Disordered" evidence="1">
    <location>
        <begin position="214"/>
        <end position="294"/>
    </location>
</feature>
<evidence type="ECO:0000256" key="1">
    <source>
        <dbReference type="SAM" id="MobiDB-lite"/>
    </source>
</evidence>
<sequence length="330" mass="35840">MAHRSILKRPSATPRPASSPRPAVHFPPSPSLASTFAALPAVVYDRSPIVVGYNTCELPERGCPGRTYTIDDHLRSRSRKIQGSSAAGFASASKSIHPRALARSPGATHTDTPAAYPYPPASASTFNCPPLIPDISSSSDESDGSAGPPPVFDDYAGAVPKHPSVSPKHRKAYPQSIIDIYTPPPPEARAFLPYAPAEPTIAHSHPYERHDCQYRSLSLERRAPSKERRPCSTSRDRRPRSSSTLYSPDDEDEEYDDTRTYGLPSASPSVGISPRPSRDKQRRRSTDAERCKEAKQAHGVLVSLRRMSLSSSSCNAYGEWDDDGGCLGGF</sequence>
<feature type="compositionally biased region" description="Low complexity" evidence="1">
    <location>
        <begin position="9"/>
        <end position="23"/>
    </location>
</feature>
<feature type="region of interest" description="Disordered" evidence="1">
    <location>
        <begin position="1"/>
        <end position="26"/>
    </location>
</feature>
<organism evidence="2 3">
    <name type="scientific">Fistulina hepatica ATCC 64428</name>
    <dbReference type="NCBI Taxonomy" id="1128425"/>
    <lineage>
        <taxon>Eukaryota</taxon>
        <taxon>Fungi</taxon>
        <taxon>Dikarya</taxon>
        <taxon>Basidiomycota</taxon>
        <taxon>Agaricomycotina</taxon>
        <taxon>Agaricomycetes</taxon>
        <taxon>Agaricomycetidae</taxon>
        <taxon>Agaricales</taxon>
        <taxon>Fistulinaceae</taxon>
        <taxon>Fistulina</taxon>
    </lineage>
</organism>
<dbReference type="AlphaFoldDB" id="A0A0D7A4U1"/>
<reference evidence="2 3" key="1">
    <citation type="journal article" date="2015" name="Fungal Genet. Biol.">
        <title>Evolution of novel wood decay mechanisms in Agaricales revealed by the genome sequences of Fistulina hepatica and Cylindrobasidium torrendii.</title>
        <authorList>
            <person name="Floudas D."/>
            <person name="Held B.W."/>
            <person name="Riley R."/>
            <person name="Nagy L.G."/>
            <person name="Koehler G."/>
            <person name="Ransdell A.S."/>
            <person name="Younus H."/>
            <person name="Chow J."/>
            <person name="Chiniquy J."/>
            <person name="Lipzen A."/>
            <person name="Tritt A."/>
            <person name="Sun H."/>
            <person name="Haridas S."/>
            <person name="LaButti K."/>
            <person name="Ohm R.A."/>
            <person name="Kues U."/>
            <person name="Blanchette R.A."/>
            <person name="Grigoriev I.V."/>
            <person name="Minto R.E."/>
            <person name="Hibbett D.S."/>
        </authorList>
    </citation>
    <scope>NUCLEOTIDE SEQUENCE [LARGE SCALE GENOMIC DNA]</scope>
    <source>
        <strain evidence="2 3">ATCC 64428</strain>
    </source>
</reference>
<accession>A0A0D7A4U1</accession>
<dbReference type="OrthoDB" id="3187054at2759"/>
<dbReference type="Proteomes" id="UP000054144">
    <property type="component" value="Unassembled WGS sequence"/>
</dbReference>
<keyword evidence="3" id="KW-1185">Reference proteome</keyword>
<proteinExistence type="predicted"/>